<gene>
    <name evidence="1" type="ORF">S06H3_13639</name>
</gene>
<dbReference type="EMBL" id="BARV01006661">
    <property type="protein sequence ID" value="GAI15686.1"/>
    <property type="molecule type" value="Genomic_DNA"/>
</dbReference>
<evidence type="ECO:0000313" key="1">
    <source>
        <dbReference type="EMBL" id="GAI15686.1"/>
    </source>
</evidence>
<comment type="caution">
    <text evidence="1">The sequence shown here is derived from an EMBL/GenBank/DDBJ whole genome shotgun (WGS) entry which is preliminary data.</text>
</comment>
<reference evidence="1" key="1">
    <citation type="journal article" date="2014" name="Front. Microbiol.">
        <title>High frequency of phylogenetically diverse reductive dehalogenase-homologous genes in deep subseafloor sedimentary metagenomes.</title>
        <authorList>
            <person name="Kawai M."/>
            <person name="Futagami T."/>
            <person name="Toyoda A."/>
            <person name="Takaki Y."/>
            <person name="Nishi S."/>
            <person name="Hori S."/>
            <person name="Arai W."/>
            <person name="Tsubouchi T."/>
            <person name="Morono Y."/>
            <person name="Uchiyama I."/>
            <person name="Ito T."/>
            <person name="Fujiyama A."/>
            <person name="Inagaki F."/>
            <person name="Takami H."/>
        </authorList>
    </citation>
    <scope>NUCLEOTIDE SEQUENCE</scope>
    <source>
        <strain evidence="1">Expedition CK06-06</strain>
    </source>
</reference>
<accession>X1MC69</accession>
<organism evidence="1">
    <name type="scientific">marine sediment metagenome</name>
    <dbReference type="NCBI Taxonomy" id="412755"/>
    <lineage>
        <taxon>unclassified sequences</taxon>
        <taxon>metagenomes</taxon>
        <taxon>ecological metagenomes</taxon>
    </lineage>
</organism>
<dbReference type="AlphaFoldDB" id="X1MC69"/>
<protein>
    <submittedName>
        <fullName evidence="1">Uncharacterized protein</fullName>
    </submittedName>
</protein>
<sequence>MSEFYKNLEGLKRVTQTNLPKQFENVQDFCTSSIHFANRCNMNLALKDLVLAEMAAHRLREDAERRFIDGLITKVEYIEISDRSLSLIAHELPDEVTTALAKSCECAKVVP</sequence>
<proteinExistence type="predicted"/>
<name>X1MC69_9ZZZZ</name>